<dbReference type="InterPro" id="IPR029004">
    <property type="entry name" value="Ribosomal_eL28/Mak16"/>
</dbReference>
<dbReference type="GO" id="GO:0005840">
    <property type="term" value="C:ribosome"/>
    <property type="evidence" value="ECO:0007669"/>
    <property type="project" value="UniProtKB-KW"/>
</dbReference>
<dbReference type="Proteomes" id="UP000053831">
    <property type="component" value="Unassembled WGS sequence"/>
</dbReference>
<dbReference type="GO" id="GO:0006412">
    <property type="term" value="P:translation"/>
    <property type="evidence" value="ECO:0007669"/>
    <property type="project" value="InterPro"/>
</dbReference>
<feature type="region of interest" description="Disordered" evidence="4">
    <location>
        <begin position="123"/>
        <end position="155"/>
    </location>
</feature>
<comment type="caution">
    <text evidence="6">The sequence shown here is derived from an EMBL/GenBank/DDBJ whole genome shotgun (WGS) entry which is preliminary data.</text>
</comment>
<comment type="similarity">
    <text evidence="1">Belongs to the eukaryotic ribosomal protein eL28 family.</text>
</comment>
<evidence type="ECO:0000313" key="6">
    <source>
        <dbReference type="EMBL" id="KOS16671.1"/>
    </source>
</evidence>
<dbReference type="PANTHER" id="PTHR10544">
    <property type="entry name" value="60S RIBOSOMAL PROTEIN L28"/>
    <property type="match status" value="1"/>
</dbReference>
<keyword evidence="3" id="KW-0687">Ribonucleoprotein</keyword>
<dbReference type="EMBL" id="LGSR01000029">
    <property type="protein sequence ID" value="KOS16671.1"/>
    <property type="molecule type" value="Genomic_DNA"/>
</dbReference>
<dbReference type="Gene3D" id="3.30.390.110">
    <property type="match status" value="1"/>
</dbReference>
<dbReference type="Pfam" id="PF01778">
    <property type="entry name" value="Ribosomal_L28e"/>
    <property type="match status" value="1"/>
</dbReference>
<dbReference type="InterPro" id="IPR002672">
    <property type="entry name" value="Ribosomal_eL28"/>
</dbReference>
<dbReference type="GO" id="GO:1990904">
    <property type="term" value="C:ribonucleoprotein complex"/>
    <property type="evidence" value="ECO:0007669"/>
    <property type="project" value="UniProtKB-KW"/>
</dbReference>
<evidence type="ECO:0000256" key="2">
    <source>
        <dbReference type="ARBA" id="ARBA00022980"/>
    </source>
</evidence>
<evidence type="ECO:0000256" key="1">
    <source>
        <dbReference type="ARBA" id="ARBA00007926"/>
    </source>
</evidence>
<reference evidence="6 7" key="1">
    <citation type="submission" date="2015-07" db="EMBL/GenBank/DDBJ databases">
        <title>The genome of the fungus Escovopsis weberi, a specialized disease agent of ant agriculture.</title>
        <authorList>
            <person name="de Man T.J."/>
            <person name="Stajich J.E."/>
            <person name="Kubicek C.P."/>
            <person name="Chenthamara K."/>
            <person name="Atanasova L."/>
            <person name="Druzhinina I.S."/>
            <person name="Birnbaum S."/>
            <person name="Barribeau S.M."/>
            <person name="Teiling C."/>
            <person name="Suen G."/>
            <person name="Currie C."/>
            <person name="Gerardo N.M."/>
        </authorList>
    </citation>
    <scope>NUCLEOTIDE SEQUENCE [LARGE SCALE GENOMIC DNA]</scope>
</reference>
<sequence length="155" mass="16659">MAALTNLSSDVFWEIVRPSNKFLVKSKKNGGVQFSSDPLNLTNCHSRKYAGFINDKAVGVVPGEKDAVVLLSKKVSAANKPAENLIKTTIGGGKTSRKVYKAVATQTAKHGYRPDLRAAAVERASAIKQSQRPVKAEPEPKLRGKKAKKAAEESA</sequence>
<protein>
    <submittedName>
        <fullName evidence="6">Putative 60S ribosomal protein L28e</fullName>
    </submittedName>
</protein>
<accession>A0A0M8MZK2</accession>
<feature type="domain" description="Ribosomal eL28/Mak16" evidence="5">
    <location>
        <begin position="12"/>
        <end position="130"/>
    </location>
</feature>
<dbReference type="GO" id="GO:0003735">
    <property type="term" value="F:structural constituent of ribosome"/>
    <property type="evidence" value="ECO:0007669"/>
    <property type="project" value="InterPro"/>
</dbReference>
<keyword evidence="7" id="KW-1185">Reference proteome</keyword>
<evidence type="ECO:0000256" key="4">
    <source>
        <dbReference type="SAM" id="MobiDB-lite"/>
    </source>
</evidence>
<evidence type="ECO:0000259" key="5">
    <source>
        <dbReference type="Pfam" id="PF01778"/>
    </source>
</evidence>
<organism evidence="6 7">
    <name type="scientific">Escovopsis weberi</name>
    <dbReference type="NCBI Taxonomy" id="150374"/>
    <lineage>
        <taxon>Eukaryota</taxon>
        <taxon>Fungi</taxon>
        <taxon>Dikarya</taxon>
        <taxon>Ascomycota</taxon>
        <taxon>Pezizomycotina</taxon>
        <taxon>Sordariomycetes</taxon>
        <taxon>Hypocreomycetidae</taxon>
        <taxon>Hypocreales</taxon>
        <taxon>Hypocreaceae</taxon>
        <taxon>Escovopsis</taxon>
    </lineage>
</organism>
<gene>
    <name evidence="6" type="ORF">ESCO_004602</name>
</gene>
<evidence type="ECO:0000313" key="7">
    <source>
        <dbReference type="Proteomes" id="UP000053831"/>
    </source>
</evidence>
<dbReference type="OrthoDB" id="338850at2759"/>
<dbReference type="STRING" id="150374.A0A0M8MZK2"/>
<evidence type="ECO:0000256" key="3">
    <source>
        <dbReference type="ARBA" id="ARBA00023274"/>
    </source>
</evidence>
<proteinExistence type="inferred from homology"/>
<dbReference type="AlphaFoldDB" id="A0A0M8MZK2"/>
<keyword evidence="2 6" id="KW-0689">Ribosomal protein</keyword>
<dbReference type="FunFam" id="3.30.390.110:FF:000002">
    <property type="entry name" value="60S ribosomal protein L28"/>
    <property type="match status" value="1"/>
</dbReference>
<name>A0A0M8MZK2_ESCWE</name>